<dbReference type="PRINTS" id="PR01713">
    <property type="entry name" value="NUCEPIMERASE"/>
</dbReference>
<sequence length="378" mass="42110">MKNILITGGAGFIGSNLALKLIHKGYSVTVLDLLSEQIHGKNPEENSSLFLSITGKVNFIKGNITNRIDVEKSIEGQDVIIHLAAETGTGQSMYQIEKYSQVNVSGTALLLDILVNKKNVVKKFILASSRAVYGEGKYENILSEIAYPEERNVELMQKGIFEMTNEKGNFLKPLPTDENSKLHPTSFYGITKLQQEEIVKHVCKSIGIDFVILRYQNVYGVGQSLLNPYTGILSIFSAQILSGKNINIFEDGLPTRDFINIEDTVEATVRSLEMESANNQIINVGTGTATSVLSIAALLVEKYGKETEVKVSADFRLGDIRHNFADLSKMKEYLNFEPKVNLKQGIEAFTNWVLQQPLQDNNFDESLEEMKQKGFLKS</sequence>
<dbReference type="InterPro" id="IPR001509">
    <property type="entry name" value="Epimerase_deHydtase"/>
</dbReference>
<dbReference type="InterPro" id="IPR036291">
    <property type="entry name" value="NAD(P)-bd_dom_sf"/>
</dbReference>
<feature type="domain" description="NAD-dependent epimerase/dehydratase" evidence="2">
    <location>
        <begin position="4"/>
        <end position="138"/>
    </location>
</feature>
<keyword evidence="4" id="KW-1185">Reference proteome</keyword>
<accession>A0A0C1CXE5</accession>
<comment type="similarity">
    <text evidence="1">Belongs to the NAD(P)-dependent epimerase/dehydratase family.</text>
</comment>
<comment type="caution">
    <text evidence="3">The sequence shown here is derived from an EMBL/GenBank/DDBJ whole genome shotgun (WGS) entry which is preliminary data.</text>
</comment>
<gene>
    <name evidence="3" type="ORF">OA86_13725</name>
</gene>
<organism evidence="3 4">
    <name type="scientific">Kaistella jeonii</name>
    <dbReference type="NCBI Taxonomy" id="266749"/>
    <lineage>
        <taxon>Bacteria</taxon>
        <taxon>Pseudomonadati</taxon>
        <taxon>Bacteroidota</taxon>
        <taxon>Flavobacteriia</taxon>
        <taxon>Flavobacteriales</taxon>
        <taxon>Weeksellaceae</taxon>
        <taxon>Chryseobacterium group</taxon>
        <taxon>Kaistella</taxon>
    </lineage>
</organism>
<evidence type="ECO:0000313" key="4">
    <source>
        <dbReference type="Proteomes" id="UP000031473"/>
    </source>
</evidence>
<dbReference type="Pfam" id="PF01370">
    <property type="entry name" value="Epimerase"/>
    <property type="match status" value="2"/>
</dbReference>
<dbReference type="Gene3D" id="3.40.50.720">
    <property type="entry name" value="NAD(P)-binding Rossmann-like Domain"/>
    <property type="match status" value="1"/>
</dbReference>
<dbReference type="SUPFAM" id="SSF51735">
    <property type="entry name" value="NAD(P)-binding Rossmann-fold domains"/>
    <property type="match status" value="1"/>
</dbReference>
<feature type="domain" description="NAD-dependent epimerase/dehydratase" evidence="2">
    <location>
        <begin position="175"/>
        <end position="285"/>
    </location>
</feature>
<dbReference type="STRING" id="266749.SAMN05421876_11528"/>
<dbReference type="AlphaFoldDB" id="A0A0C1CXE5"/>
<proteinExistence type="inferred from homology"/>
<evidence type="ECO:0000256" key="1">
    <source>
        <dbReference type="ARBA" id="ARBA00007637"/>
    </source>
</evidence>
<evidence type="ECO:0000313" key="3">
    <source>
        <dbReference type="EMBL" id="KIA86110.1"/>
    </source>
</evidence>
<evidence type="ECO:0000259" key="2">
    <source>
        <dbReference type="Pfam" id="PF01370"/>
    </source>
</evidence>
<dbReference type="OrthoDB" id="8967463at2"/>
<dbReference type="EMBL" id="JSYL01000014">
    <property type="protein sequence ID" value="KIA86110.1"/>
    <property type="molecule type" value="Genomic_DNA"/>
</dbReference>
<dbReference type="Proteomes" id="UP000031473">
    <property type="component" value="Unassembled WGS sequence"/>
</dbReference>
<protein>
    <submittedName>
        <fullName evidence="3">Epimerase</fullName>
    </submittedName>
</protein>
<name>A0A0C1CXE5_9FLAO</name>
<reference evidence="3 4" key="1">
    <citation type="submission" date="2014-10" db="EMBL/GenBank/DDBJ databases">
        <title>Kaistella jeonii genome.</title>
        <authorList>
            <person name="Clayton J.T."/>
            <person name="Newman J.D."/>
        </authorList>
    </citation>
    <scope>NUCLEOTIDE SEQUENCE [LARGE SCALE GENOMIC DNA]</scope>
    <source>
        <strain evidence="3 4">DSM 17048</strain>
    </source>
</reference>
<dbReference type="PANTHER" id="PTHR43000">
    <property type="entry name" value="DTDP-D-GLUCOSE 4,6-DEHYDRATASE-RELATED"/>
    <property type="match status" value="1"/>
</dbReference>
<dbReference type="RefSeq" id="WP_039354458.1">
    <property type="nucleotide sequence ID" value="NZ_FOLA01000015.1"/>
</dbReference>